<organism evidence="1 2">
    <name type="scientific">Orchesella dallaii</name>
    <dbReference type="NCBI Taxonomy" id="48710"/>
    <lineage>
        <taxon>Eukaryota</taxon>
        <taxon>Metazoa</taxon>
        <taxon>Ecdysozoa</taxon>
        <taxon>Arthropoda</taxon>
        <taxon>Hexapoda</taxon>
        <taxon>Collembola</taxon>
        <taxon>Entomobryomorpha</taxon>
        <taxon>Entomobryoidea</taxon>
        <taxon>Orchesellidae</taxon>
        <taxon>Orchesellinae</taxon>
        <taxon>Orchesella</taxon>
    </lineage>
</organism>
<comment type="caution">
    <text evidence="1">The sequence shown here is derived from an EMBL/GenBank/DDBJ whole genome shotgun (WGS) entry which is preliminary data.</text>
</comment>
<dbReference type="Proteomes" id="UP001642540">
    <property type="component" value="Unassembled WGS sequence"/>
</dbReference>
<sequence>MNCTYVKLQLVFVVDVSSQSVIQYFQRVSSDITIWLQKIFRDPEFGVTTFADWDSAAWGSISHNDAEGCFKITQQLTTDDVKISNAARRLKHLASDSTENGDTALAWTAASKNVGWTRNAMLSDGRQVVRLMVLFENQFVNPEGMLKYPRDRQPSKGDGTDSCVKTLPVTRNVFENVLTRDGMSVMGIFTLDEDSGVIDKWNDLFDSVDQLPYMSLSDSTPTPDIVNYIKSLVAAQNLDCM</sequence>
<name>A0ABP1R408_9HEXA</name>
<evidence type="ECO:0008006" key="3">
    <source>
        <dbReference type="Google" id="ProtNLM"/>
    </source>
</evidence>
<gene>
    <name evidence="1" type="ORF">ODALV1_LOCUS17594</name>
</gene>
<proteinExistence type="predicted"/>
<keyword evidence="2" id="KW-1185">Reference proteome</keyword>
<dbReference type="InterPro" id="IPR036465">
    <property type="entry name" value="vWFA_dom_sf"/>
</dbReference>
<accession>A0ABP1R408</accession>
<dbReference type="Gene3D" id="3.40.50.410">
    <property type="entry name" value="von Willebrand factor, type A domain"/>
    <property type="match status" value="1"/>
</dbReference>
<dbReference type="SUPFAM" id="SSF53300">
    <property type="entry name" value="vWA-like"/>
    <property type="match status" value="1"/>
</dbReference>
<dbReference type="EMBL" id="CAXLJM020000053">
    <property type="protein sequence ID" value="CAL8117231.1"/>
    <property type="molecule type" value="Genomic_DNA"/>
</dbReference>
<protein>
    <recommendedName>
        <fullName evidence="3">VWFA domain-containing protein</fullName>
    </recommendedName>
</protein>
<reference evidence="1 2" key="1">
    <citation type="submission" date="2024-08" db="EMBL/GenBank/DDBJ databases">
        <authorList>
            <person name="Cucini C."/>
            <person name="Frati F."/>
        </authorList>
    </citation>
    <scope>NUCLEOTIDE SEQUENCE [LARGE SCALE GENOMIC DNA]</scope>
</reference>
<evidence type="ECO:0000313" key="1">
    <source>
        <dbReference type="EMBL" id="CAL8117231.1"/>
    </source>
</evidence>
<evidence type="ECO:0000313" key="2">
    <source>
        <dbReference type="Proteomes" id="UP001642540"/>
    </source>
</evidence>